<protein>
    <recommendedName>
        <fullName evidence="3">Protein kinase domain-containing protein</fullName>
    </recommendedName>
</protein>
<keyword evidence="2" id="KW-1185">Reference proteome</keyword>
<reference evidence="1 2" key="1">
    <citation type="submission" date="2019-04" db="EMBL/GenBank/DDBJ databases">
        <title>Friends and foes A comparative genomics study of 23 Aspergillus species from section Flavi.</title>
        <authorList>
            <consortium name="DOE Joint Genome Institute"/>
            <person name="Kjaerbolling I."/>
            <person name="Vesth T."/>
            <person name="Frisvad J.C."/>
            <person name="Nybo J.L."/>
            <person name="Theobald S."/>
            <person name="Kildgaard S."/>
            <person name="Isbrandt T."/>
            <person name="Kuo A."/>
            <person name="Sato A."/>
            <person name="Lyhne E.K."/>
            <person name="Kogle M.E."/>
            <person name="Wiebenga A."/>
            <person name="Kun R.S."/>
            <person name="Lubbers R.J."/>
            <person name="Makela M.R."/>
            <person name="Barry K."/>
            <person name="Chovatia M."/>
            <person name="Clum A."/>
            <person name="Daum C."/>
            <person name="Haridas S."/>
            <person name="He G."/>
            <person name="LaButti K."/>
            <person name="Lipzen A."/>
            <person name="Mondo S."/>
            <person name="Riley R."/>
            <person name="Salamov A."/>
            <person name="Simmons B.A."/>
            <person name="Magnuson J.K."/>
            <person name="Henrissat B."/>
            <person name="Mortensen U.H."/>
            <person name="Larsen T.O."/>
            <person name="Devries R.P."/>
            <person name="Grigoriev I.V."/>
            <person name="Machida M."/>
            <person name="Baker S.E."/>
            <person name="Andersen M.R."/>
        </authorList>
    </citation>
    <scope>NUCLEOTIDE SEQUENCE [LARGE SCALE GENOMIC DNA]</scope>
    <source>
        <strain evidence="1 2">CBS 151.66</strain>
    </source>
</reference>
<dbReference type="EMBL" id="ML732358">
    <property type="protein sequence ID" value="KAB8069071.1"/>
    <property type="molecule type" value="Genomic_DNA"/>
</dbReference>
<sequence length="146" mass="17012">MAYERLKPKVIYARGVISDFYRTITKINPVEWPTLHMFLSDKLALNAVLTEYIPNMKMIDLSNNSTRRLSKLRDILLEMHEANVLQGDAYPMNMIVVPGESDRVLWVDFGRAQTIPEGPLTQRREEWLQDEVKLVEYFVNSLLDIV</sequence>
<gene>
    <name evidence="1" type="ORF">BDV29DRAFT_161804</name>
</gene>
<evidence type="ECO:0000313" key="1">
    <source>
        <dbReference type="EMBL" id="KAB8069071.1"/>
    </source>
</evidence>
<evidence type="ECO:0000313" key="2">
    <source>
        <dbReference type="Proteomes" id="UP000326565"/>
    </source>
</evidence>
<dbReference type="AlphaFoldDB" id="A0A5N5WKJ0"/>
<name>A0A5N5WKJ0_9EURO</name>
<proteinExistence type="predicted"/>
<evidence type="ECO:0008006" key="3">
    <source>
        <dbReference type="Google" id="ProtNLM"/>
    </source>
</evidence>
<dbReference type="Proteomes" id="UP000326565">
    <property type="component" value="Unassembled WGS sequence"/>
</dbReference>
<organism evidence="1 2">
    <name type="scientific">Aspergillus leporis</name>
    <dbReference type="NCBI Taxonomy" id="41062"/>
    <lineage>
        <taxon>Eukaryota</taxon>
        <taxon>Fungi</taxon>
        <taxon>Dikarya</taxon>
        <taxon>Ascomycota</taxon>
        <taxon>Pezizomycotina</taxon>
        <taxon>Eurotiomycetes</taxon>
        <taxon>Eurotiomycetidae</taxon>
        <taxon>Eurotiales</taxon>
        <taxon>Aspergillaceae</taxon>
        <taxon>Aspergillus</taxon>
        <taxon>Aspergillus subgen. Circumdati</taxon>
    </lineage>
</organism>
<accession>A0A5N5WKJ0</accession>
<dbReference type="OrthoDB" id="4185642at2759"/>